<keyword evidence="1" id="KW-0472">Membrane</keyword>
<feature type="transmembrane region" description="Helical" evidence="1">
    <location>
        <begin position="12"/>
        <end position="33"/>
    </location>
</feature>
<reference evidence="3" key="1">
    <citation type="journal article" date="2019" name="Int. J. Syst. Evol. Microbiol.">
        <title>The Global Catalogue of Microorganisms (GCM) 10K type strain sequencing project: providing services to taxonomists for standard genome sequencing and annotation.</title>
        <authorList>
            <consortium name="The Broad Institute Genomics Platform"/>
            <consortium name="The Broad Institute Genome Sequencing Center for Infectious Disease"/>
            <person name="Wu L."/>
            <person name="Ma J."/>
        </authorList>
    </citation>
    <scope>NUCLEOTIDE SEQUENCE [LARGE SCALE GENOMIC DNA]</scope>
    <source>
        <strain evidence="3">VKM B-3226</strain>
    </source>
</reference>
<evidence type="ECO:0000313" key="2">
    <source>
        <dbReference type="EMBL" id="MFC3568861.1"/>
    </source>
</evidence>
<name>A0ABV7RXU6_9RHOB</name>
<organism evidence="2 3">
    <name type="scientific">Paracoccus simplex</name>
    <dbReference type="NCBI Taxonomy" id="2086346"/>
    <lineage>
        <taxon>Bacteria</taxon>
        <taxon>Pseudomonadati</taxon>
        <taxon>Pseudomonadota</taxon>
        <taxon>Alphaproteobacteria</taxon>
        <taxon>Rhodobacterales</taxon>
        <taxon>Paracoccaceae</taxon>
        <taxon>Paracoccus</taxon>
    </lineage>
</organism>
<dbReference type="EMBL" id="JBHRXE010000011">
    <property type="protein sequence ID" value="MFC3568861.1"/>
    <property type="molecule type" value="Genomic_DNA"/>
</dbReference>
<evidence type="ECO:0000313" key="3">
    <source>
        <dbReference type="Proteomes" id="UP001595596"/>
    </source>
</evidence>
<dbReference type="Proteomes" id="UP001595596">
    <property type="component" value="Unassembled WGS sequence"/>
</dbReference>
<evidence type="ECO:0000256" key="1">
    <source>
        <dbReference type="SAM" id="Phobius"/>
    </source>
</evidence>
<gene>
    <name evidence="2" type="ORF">ACFOMP_05295</name>
</gene>
<proteinExistence type="predicted"/>
<accession>A0ABV7RXU6</accession>
<dbReference type="RefSeq" id="WP_379028378.1">
    <property type="nucleotide sequence ID" value="NZ_JBHRXE010000011.1"/>
</dbReference>
<keyword evidence="3" id="KW-1185">Reference proteome</keyword>
<keyword evidence="1" id="KW-1133">Transmembrane helix</keyword>
<evidence type="ECO:0008006" key="4">
    <source>
        <dbReference type="Google" id="ProtNLM"/>
    </source>
</evidence>
<comment type="caution">
    <text evidence="2">The sequence shown here is derived from an EMBL/GenBank/DDBJ whole genome shotgun (WGS) entry which is preliminary data.</text>
</comment>
<keyword evidence="1" id="KW-0812">Transmembrane</keyword>
<feature type="transmembrane region" description="Helical" evidence="1">
    <location>
        <begin position="131"/>
        <end position="153"/>
    </location>
</feature>
<feature type="transmembrane region" description="Helical" evidence="1">
    <location>
        <begin position="57"/>
        <end position="73"/>
    </location>
</feature>
<feature type="transmembrane region" description="Helical" evidence="1">
    <location>
        <begin position="85"/>
        <end position="110"/>
    </location>
</feature>
<sequence>MDDFTLARIVHVVAVLMWIGGVGFVTLVVIPAIRRLHSPGERLAAFHAIEGRFSPQARLWVALAGASGLWMTWRGEMWQRFSDPAFWWMHAMLAVWLVFAAMLFVIEPLFLHRRMATSPQAERDFDRLGRIHYLLLAVALVAVIGAVGGAHGMF</sequence>
<protein>
    <recommendedName>
        <fullName evidence="4">Copper resistance protein D domain-containing protein</fullName>
    </recommendedName>
</protein>